<comment type="caution">
    <text evidence="2">The sequence shown here is derived from an EMBL/GenBank/DDBJ whole genome shotgun (WGS) entry which is preliminary data.</text>
</comment>
<dbReference type="NCBIfam" id="NF033559">
    <property type="entry name" value="transpos_IS1634"/>
    <property type="match status" value="1"/>
</dbReference>
<accession>A0A2M7LLM4</accession>
<dbReference type="Pfam" id="PF01609">
    <property type="entry name" value="DDE_Tnp_1"/>
    <property type="match status" value="1"/>
</dbReference>
<evidence type="ECO:0000313" key="3">
    <source>
        <dbReference type="Proteomes" id="UP000228500"/>
    </source>
</evidence>
<organism evidence="2 3">
    <name type="scientific">Candidatus Roizmanbacteria bacterium CG_4_10_14_3_um_filter_39_13</name>
    <dbReference type="NCBI Taxonomy" id="1974831"/>
    <lineage>
        <taxon>Bacteria</taxon>
        <taxon>Candidatus Roizmaniibacteriota</taxon>
    </lineage>
</organism>
<proteinExistence type="predicted"/>
<dbReference type="GO" id="GO:0006313">
    <property type="term" value="P:DNA transposition"/>
    <property type="evidence" value="ECO:0007669"/>
    <property type="project" value="InterPro"/>
</dbReference>
<evidence type="ECO:0000259" key="1">
    <source>
        <dbReference type="Pfam" id="PF01609"/>
    </source>
</evidence>
<protein>
    <recommendedName>
        <fullName evidence="1">Transposase IS4-like domain-containing protein</fullName>
    </recommendedName>
</protein>
<dbReference type="InterPro" id="IPR002559">
    <property type="entry name" value="Transposase_11"/>
</dbReference>
<gene>
    <name evidence="2" type="ORF">COZ40_00450</name>
</gene>
<dbReference type="SUPFAM" id="SSF53098">
    <property type="entry name" value="Ribonuclease H-like"/>
    <property type="match status" value="1"/>
</dbReference>
<dbReference type="AlphaFoldDB" id="A0A2M7LLM4"/>
<reference evidence="3" key="1">
    <citation type="submission" date="2017-09" db="EMBL/GenBank/DDBJ databases">
        <title>Depth-based differentiation of microbial function through sediment-hosted aquifers and enrichment of novel symbionts in the deep terrestrial subsurface.</title>
        <authorList>
            <person name="Probst A.J."/>
            <person name="Ladd B."/>
            <person name="Jarett J.K."/>
            <person name="Geller-Mcgrath D.E."/>
            <person name="Sieber C.M.K."/>
            <person name="Emerson J.B."/>
            <person name="Anantharaman K."/>
            <person name="Thomas B.C."/>
            <person name="Malmstrom R."/>
            <person name="Stieglmeier M."/>
            <person name="Klingl A."/>
            <person name="Woyke T."/>
            <person name="Ryan C.M."/>
            <person name="Banfield J.F."/>
        </authorList>
    </citation>
    <scope>NUCLEOTIDE SEQUENCE [LARGE SCALE GENOMIC DNA]</scope>
</reference>
<dbReference type="Proteomes" id="UP000228500">
    <property type="component" value="Unassembled WGS sequence"/>
</dbReference>
<evidence type="ECO:0000313" key="2">
    <source>
        <dbReference type="EMBL" id="PIX68960.1"/>
    </source>
</evidence>
<sequence>MRLRTVKTASGKYAIQVVSKHLGILTVHKHIGSYGNEQEKAVLSKKAYDFIQQSTGQISFSDHLTTTSLSDIIITQSRPLFAYDLFSRCYEKIGLSIYPDPLIKDLIISRIYHPSSKRTLQEYLHESLGRTYSLKTIYRHVKKSLKSGIKEHYQKALISFAKEGLKDTLRLVFYDVTTLYFDSHVKTTLKDFGFSKDHRPQDTQIVIGLVVNQNGFPLYFDTFAGNTFEGHTFVTIVDNICTLLNTRTLIIVADAAMISQDNIERLEAKGIGFIVGARLANLPQELIENITKKLVKQDGKMITLLYKNQRLICEYSTTRAVKDNHDRMKQIRTAHMVIDNPTTVTRKYRFVQKSLNDEYKLNSPLIEKAEKLEGIKGYVTNTKLDEQTIIDRYHELWHIENSFRITKSDLEARPIFHRLEETIKAHMVIVFAGLAIVKYIELATGMSIKRVLHICSKILTHTLKNRKTGEIIEIETTIEDPKLKETINRLRTVGH</sequence>
<dbReference type="GO" id="GO:0004803">
    <property type="term" value="F:transposase activity"/>
    <property type="evidence" value="ECO:0007669"/>
    <property type="project" value="InterPro"/>
</dbReference>
<dbReference type="EMBL" id="PFJH01000020">
    <property type="protein sequence ID" value="PIX68960.1"/>
    <property type="molecule type" value="Genomic_DNA"/>
</dbReference>
<feature type="domain" description="Transposase IS4-like" evidence="1">
    <location>
        <begin position="207"/>
        <end position="431"/>
    </location>
</feature>
<dbReference type="PANTHER" id="PTHR34614:SF2">
    <property type="entry name" value="TRANSPOSASE IS4-LIKE DOMAIN-CONTAINING PROTEIN"/>
    <property type="match status" value="1"/>
</dbReference>
<dbReference type="GO" id="GO:0003677">
    <property type="term" value="F:DNA binding"/>
    <property type="evidence" value="ECO:0007669"/>
    <property type="project" value="InterPro"/>
</dbReference>
<dbReference type="InterPro" id="IPR012337">
    <property type="entry name" value="RNaseH-like_sf"/>
</dbReference>
<name>A0A2M7LLM4_9BACT</name>
<dbReference type="InterPro" id="IPR047654">
    <property type="entry name" value="IS1634_transpos"/>
</dbReference>
<dbReference type="PANTHER" id="PTHR34614">
    <property type="match status" value="1"/>
</dbReference>